<evidence type="ECO:0000313" key="1">
    <source>
        <dbReference type="EMBL" id="GMN48170.1"/>
    </source>
</evidence>
<dbReference type="AlphaFoldDB" id="A0AA88A9C8"/>
<sequence>MVGNLILDRLCPNFLFGHVRSRSLNGLIYKDIKAAMNTHEPIQVPIGGVNLIDFEDGGHHIWLGYFVAHFVYCFNITFPSPLFVPHENPDSVWNGYHDRLIDFQPGECVHEQDVSGTPIVDQDRSNSIIGYLDFSDRGIVIWVDKFVCFIVSEGNQNTVLAGDLHDVFDHVSVFPARYLSSVPDVASSATCFITCGRSPKNDMDNVHGLPGIGLVTRPPSVYPVPVARFGPATICNLSFWGQHPYENCSTYFSSHGYGLSRSVGGPGVVPFRRSGSARAQSWPPEECIDGTFI</sequence>
<organism evidence="1 2">
    <name type="scientific">Ficus carica</name>
    <name type="common">Common fig</name>
    <dbReference type="NCBI Taxonomy" id="3494"/>
    <lineage>
        <taxon>Eukaryota</taxon>
        <taxon>Viridiplantae</taxon>
        <taxon>Streptophyta</taxon>
        <taxon>Embryophyta</taxon>
        <taxon>Tracheophyta</taxon>
        <taxon>Spermatophyta</taxon>
        <taxon>Magnoliopsida</taxon>
        <taxon>eudicotyledons</taxon>
        <taxon>Gunneridae</taxon>
        <taxon>Pentapetalae</taxon>
        <taxon>rosids</taxon>
        <taxon>fabids</taxon>
        <taxon>Rosales</taxon>
        <taxon>Moraceae</taxon>
        <taxon>Ficeae</taxon>
        <taxon>Ficus</taxon>
    </lineage>
</organism>
<keyword evidence="2" id="KW-1185">Reference proteome</keyword>
<comment type="caution">
    <text evidence="1">The sequence shown here is derived from an EMBL/GenBank/DDBJ whole genome shotgun (WGS) entry which is preliminary data.</text>
</comment>
<accession>A0AA88A9C8</accession>
<proteinExistence type="predicted"/>
<gene>
    <name evidence="1" type="ORF">TIFTF001_017338</name>
</gene>
<dbReference type="EMBL" id="BTGU01000027">
    <property type="protein sequence ID" value="GMN48170.1"/>
    <property type="molecule type" value="Genomic_DNA"/>
</dbReference>
<evidence type="ECO:0000313" key="2">
    <source>
        <dbReference type="Proteomes" id="UP001187192"/>
    </source>
</evidence>
<dbReference type="Proteomes" id="UP001187192">
    <property type="component" value="Unassembled WGS sequence"/>
</dbReference>
<reference evidence="1" key="1">
    <citation type="submission" date="2023-07" db="EMBL/GenBank/DDBJ databases">
        <title>draft genome sequence of fig (Ficus carica).</title>
        <authorList>
            <person name="Takahashi T."/>
            <person name="Nishimura K."/>
        </authorList>
    </citation>
    <scope>NUCLEOTIDE SEQUENCE</scope>
</reference>
<protein>
    <submittedName>
        <fullName evidence="1">Uncharacterized protein</fullName>
    </submittedName>
</protein>
<name>A0AA88A9C8_FICCA</name>